<feature type="region of interest" description="Disordered" evidence="1">
    <location>
        <begin position="63"/>
        <end position="89"/>
    </location>
</feature>
<gene>
    <name evidence="2" type="ORF">ACFQ11_01485</name>
</gene>
<evidence type="ECO:0000313" key="2">
    <source>
        <dbReference type="EMBL" id="MFD0899066.1"/>
    </source>
</evidence>
<dbReference type="RefSeq" id="WP_378295861.1">
    <property type="nucleotide sequence ID" value="NZ_JBHTJA010000001.1"/>
</dbReference>
<reference evidence="3" key="1">
    <citation type="journal article" date="2019" name="Int. J. Syst. Evol. Microbiol.">
        <title>The Global Catalogue of Microorganisms (GCM) 10K type strain sequencing project: providing services to taxonomists for standard genome sequencing and annotation.</title>
        <authorList>
            <consortium name="The Broad Institute Genomics Platform"/>
            <consortium name="The Broad Institute Genome Sequencing Center for Infectious Disease"/>
            <person name="Wu L."/>
            <person name="Ma J."/>
        </authorList>
    </citation>
    <scope>NUCLEOTIDE SEQUENCE [LARGE SCALE GENOMIC DNA]</scope>
    <source>
        <strain evidence="3">JCM 31202</strain>
    </source>
</reference>
<evidence type="ECO:0000313" key="3">
    <source>
        <dbReference type="Proteomes" id="UP001596972"/>
    </source>
</evidence>
<dbReference type="EMBL" id="JBHTJA010000001">
    <property type="protein sequence ID" value="MFD0899066.1"/>
    <property type="molecule type" value="Genomic_DNA"/>
</dbReference>
<comment type="caution">
    <text evidence="2">The sequence shown here is derived from an EMBL/GenBank/DDBJ whole genome shotgun (WGS) entry which is preliminary data.</text>
</comment>
<name>A0ABW3EFL4_9ACTN</name>
<sequence>MTDQMLKDALAGIADRAEHVDGLADRALRTAARRRRTRTAAGAAVLAVAAADPAAVVAGGDRAEPRVLGPSSGPPPSAARPPGGLPANTPEERAVARACLRGGPSPDFRLLTRQRVPGGQLAEIGSGRGYVLCVTDGGGNTEPPRVHPWPGGTDGGLFGFDEPLRVDGIQQVQALEWDELHAVVVGRAKPGVTRVAVAWDGGRTARAAVHNGFFIAQTPARSVPDREATGAMAAGAMTSPTIRVEAVTGYDAAGKAVHTWRPKVPTEEAGFVPEDCTDPLTDPRPTLCD</sequence>
<accession>A0ABW3EFL4</accession>
<organism evidence="2 3">
    <name type="scientific">Actinomadura sediminis</name>
    <dbReference type="NCBI Taxonomy" id="1038904"/>
    <lineage>
        <taxon>Bacteria</taxon>
        <taxon>Bacillati</taxon>
        <taxon>Actinomycetota</taxon>
        <taxon>Actinomycetes</taxon>
        <taxon>Streptosporangiales</taxon>
        <taxon>Thermomonosporaceae</taxon>
        <taxon>Actinomadura</taxon>
    </lineage>
</organism>
<feature type="region of interest" description="Disordered" evidence="1">
    <location>
        <begin position="269"/>
        <end position="289"/>
    </location>
</feature>
<evidence type="ECO:0000256" key="1">
    <source>
        <dbReference type="SAM" id="MobiDB-lite"/>
    </source>
</evidence>
<dbReference type="Proteomes" id="UP001596972">
    <property type="component" value="Unassembled WGS sequence"/>
</dbReference>
<keyword evidence="3" id="KW-1185">Reference proteome</keyword>
<proteinExistence type="predicted"/>
<protein>
    <submittedName>
        <fullName evidence="2">Uncharacterized protein</fullName>
    </submittedName>
</protein>